<protein>
    <recommendedName>
        <fullName evidence="4">Conjugal transfer protein TraN</fullName>
    </recommendedName>
</protein>
<evidence type="ECO:0000313" key="2">
    <source>
        <dbReference type="EMBL" id="EZP72179.1"/>
    </source>
</evidence>
<dbReference type="RefSeq" id="WP_370424891.1">
    <property type="nucleotide sequence ID" value="NZ_BSFC01000017.1"/>
</dbReference>
<reference evidence="2 3" key="1">
    <citation type="submission" date="2014-03" db="EMBL/GenBank/DDBJ databases">
        <title>Whole genome sequence of Novosphingobium resinovorum KF1.</title>
        <authorList>
            <person name="Gan H.M."/>
            <person name="Gan H.Y."/>
            <person name="Chew T.H."/>
            <person name="Savka M.A."/>
        </authorList>
    </citation>
    <scope>NUCLEOTIDE SEQUENCE [LARGE SCALE GENOMIC DNA]</scope>
    <source>
        <strain evidence="2 3">KF1</strain>
    </source>
</reference>
<evidence type="ECO:0008006" key="4">
    <source>
        <dbReference type="Google" id="ProtNLM"/>
    </source>
</evidence>
<comment type="caution">
    <text evidence="2">The sequence shown here is derived from an EMBL/GenBank/DDBJ whole genome shotgun (WGS) entry which is preliminary data.</text>
</comment>
<dbReference type="PATRIC" id="fig|158500.4.peg.5223"/>
<evidence type="ECO:0000256" key="1">
    <source>
        <dbReference type="SAM" id="SignalP"/>
    </source>
</evidence>
<dbReference type="eggNOG" id="ENOG5030D89">
    <property type="taxonomic scope" value="Bacteria"/>
</dbReference>
<name>A0A031JDK7_9SPHN</name>
<sequence length="641" mass="67121">MTALTTLVVPVALLFPASTKAQTMEDRARAAATAARAKSSDSDALRANYVTPGLAGEAIATIDDSRSFTPSIACRKTATMLEVLVQPSGTGDLTSVTVSRDRDLDGTIDSTSTIPVPVSGICSNGVVSCSPGTWEKCRFLRWNVDSAGALNLTAVDMPQLAACYCINASCGSNLAWANMPSLLRDLGGGMVGALTTADPRYGIAEAVIDGPSIRYAGALSSACSADAAVPQSRYRAAPAAIASDAAIASSASTVFKALEGSSIGTGTSQQYRHCTIKRQVSVVRPAPASIVSRTSGGYSTLQNGSAFDFLMGSPADNSLAGNSCTLFDFRMMLRVAGADRIRDARLAHYYADDWAQVRIDGQLVGSGPSNWTGTGLPPGTCETKDTFHRYPGLDLKPFLTDGDHEVWLRVAVAKGGEAFAQIHVDVDDSCQVLEQVVDGCSFIAADPQCRLDSELVDGVQTSLNGVATGLRPLEQTRLMGAPSCPTDLTRDYFTKDRKYRCTATSLAYPDTSRGAYIIDRSTETLLADRTLQADGSFSSSTQAFALPDRGSVPACEPICKTQAPKANSEAAPDGVVGSKQNQPTGVDTFYHACTSDNACPAGPGEEIVSACGCLDDFPEAVVMMQTVRMAGADMVCSAVAP</sequence>
<feature type="chain" id="PRO_5001551464" description="Conjugal transfer protein TraN" evidence="1">
    <location>
        <begin position="22"/>
        <end position="641"/>
    </location>
</feature>
<gene>
    <name evidence="2" type="ORF">BV97_05142</name>
</gene>
<dbReference type="AlphaFoldDB" id="A0A031JDK7"/>
<evidence type="ECO:0000313" key="3">
    <source>
        <dbReference type="Proteomes" id="UP000024329"/>
    </source>
</evidence>
<feature type="signal peptide" evidence="1">
    <location>
        <begin position="1"/>
        <end position="21"/>
    </location>
</feature>
<accession>A0A031JDK7</accession>
<proteinExistence type="predicted"/>
<organism evidence="2 3">
    <name type="scientific">Novosphingobium resinovorum</name>
    <dbReference type="NCBI Taxonomy" id="158500"/>
    <lineage>
        <taxon>Bacteria</taxon>
        <taxon>Pseudomonadati</taxon>
        <taxon>Pseudomonadota</taxon>
        <taxon>Alphaproteobacteria</taxon>
        <taxon>Sphingomonadales</taxon>
        <taxon>Sphingomonadaceae</taxon>
        <taxon>Novosphingobium</taxon>
    </lineage>
</organism>
<keyword evidence="1" id="KW-0732">Signal</keyword>
<dbReference type="EMBL" id="JFYZ01000053">
    <property type="protein sequence ID" value="EZP72179.1"/>
    <property type="molecule type" value="Genomic_DNA"/>
</dbReference>
<dbReference type="Proteomes" id="UP000024329">
    <property type="component" value="Unassembled WGS sequence"/>
</dbReference>